<dbReference type="InterPro" id="IPR023029">
    <property type="entry name" value="Ribosomal_uS15_arc_euk"/>
</dbReference>
<feature type="compositionally biased region" description="Acidic residues" evidence="6">
    <location>
        <begin position="18"/>
        <end position="31"/>
    </location>
</feature>
<evidence type="ECO:0000313" key="9">
    <source>
        <dbReference type="Proteomes" id="UP000184203"/>
    </source>
</evidence>
<dbReference type="SMART" id="SM01386">
    <property type="entry name" value="Ribosomal_S13_N"/>
    <property type="match status" value="1"/>
</dbReference>
<protein>
    <recommendedName>
        <fullName evidence="4">Small ribosomal subunit protein uS15</fullName>
    </recommendedName>
</protein>
<comment type="subunit">
    <text evidence="4">Part of the 30S ribosomal subunit.</text>
</comment>
<dbReference type="GO" id="GO:0006412">
    <property type="term" value="P:translation"/>
    <property type="evidence" value="ECO:0007669"/>
    <property type="project" value="UniProtKB-UniRule"/>
</dbReference>
<dbReference type="GO" id="GO:0022627">
    <property type="term" value="C:cytosolic small ribosomal subunit"/>
    <property type="evidence" value="ECO:0007669"/>
    <property type="project" value="TreeGrafter"/>
</dbReference>
<dbReference type="InterPro" id="IPR000589">
    <property type="entry name" value="Ribosomal_uS15"/>
</dbReference>
<dbReference type="AlphaFoldDB" id="A0A1M6NPX8"/>
<evidence type="ECO:0000256" key="6">
    <source>
        <dbReference type="SAM" id="MobiDB-lite"/>
    </source>
</evidence>
<reference evidence="9" key="1">
    <citation type="submission" date="2016-11" db="EMBL/GenBank/DDBJ databases">
        <authorList>
            <person name="Varghese N."/>
            <person name="Submissions S."/>
        </authorList>
    </citation>
    <scope>NUCLEOTIDE SEQUENCE [LARGE SCALE GENOMIC DNA]</scope>
    <source>
        <strain evidence="9">DX253</strain>
    </source>
</reference>
<dbReference type="Proteomes" id="UP000184203">
    <property type="component" value="Unassembled WGS sequence"/>
</dbReference>
<evidence type="ECO:0000256" key="4">
    <source>
        <dbReference type="HAMAP-Rule" id="MF_01343"/>
    </source>
</evidence>
<dbReference type="CDD" id="cd00353">
    <property type="entry name" value="Ribosomal_S15p_S13e"/>
    <property type="match status" value="1"/>
</dbReference>
<proteinExistence type="inferred from homology"/>
<dbReference type="GO" id="GO:0003735">
    <property type="term" value="F:structural constituent of ribosome"/>
    <property type="evidence" value="ECO:0007669"/>
    <property type="project" value="InterPro"/>
</dbReference>
<comment type="similarity">
    <text evidence="1 4 5">Belongs to the universal ribosomal protein uS15 family.</text>
</comment>
<dbReference type="Gene3D" id="4.10.860.130">
    <property type="match status" value="1"/>
</dbReference>
<dbReference type="Pfam" id="PF00312">
    <property type="entry name" value="Ribosomal_S15"/>
    <property type="match status" value="1"/>
</dbReference>
<evidence type="ECO:0000256" key="2">
    <source>
        <dbReference type="ARBA" id="ARBA00022980"/>
    </source>
</evidence>
<keyword evidence="3 4" id="KW-0687">Ribonucleoprotein</keyword>
<evidence type="ECO:0000256" key="3">
    <source>
        <dbReference type="ARBA" id="ARBA00023274"/>
    </source>
</evidence>
<dbReference type="Pfam" id="PF08069">
    <property type="entry name" value="Ribosomal_S13_N"/>
    <property type="match status" value="1"/>
</dbReference>
<accession>A0A1M6NPX8</accession>
<evidence type="ECO:0000256" key="1">
    <source>
        <dbReference type="ARBA" id="ARBA00008434"/>
    </source>
</evidence>
<dbReference type="Gene3D" id="1.10.287.10">
    <property type="entry name" value="S15/NS1, RNA-binding"/>
    <property type="match status" value="1"/>
</dbReference>
<evidence type="ECO:0000259" key="7">
    <source>
        <dbReference type="SMART" id="SM01386"/>
    </source>
</evidence>
<keyword evidence="9" id="KW-1185">Reference proteome</keyword>
<dbReference type="InterPro" id="IPR009068">
    <property type="entry name" value="uS15_NS1_RNA-bd_sf"/>
</dbReference>
<sequence length="151" mass="17189">MHTRRRGSSGSDRPVTDEPPEWSDVDADDVEDRVVELAEDGYSPSEIGQKLRDEGVTGTPVPNVKLATGKKVTEILEENDAANELPEDLENLMVRAVRLREHVNENGQDKQNKRALQNTESKVRRLVNYYRGDKIDEDFTYSYDNAKELLE</sequence>
<dbReference type="EMBL" id="FRAN01000001">
    <property type="protein sequence ID" value="SHJ97769.1"/>
    <property type="molecule type" value="Genomic_DNA"/>
</dbReference>
<dbReference type="SUPFAM" id="SSF47060">
    <property type="entry name" value="S15/NS1 RNA-binding domain"/>
    <property type="match status" value="1"/>
</dbReference>
<feature type="domain" description="Small ribosomal subunit protein uS15 N-terminal" evidence="7">
    <location>
        <begin position="1"/>
        <end position="56"/>
    </location>
</feature>
<feature type="region of interest" description="Disordered" evidence="6">
    <location>
        <begin position="1"/>
        <end position="63"/>
    </location>
</feature>
<evidence type="ECO:0000256" key="5">
    <source>
        <dbReference type="RuleBase" id="RU003919"/>
    </source>
</evidence>
<name>A0A1M6NPX8_HALPU</name>
<dbReference type="PANTHER" id="PTHR11885:SF6">
    <property type="entry name" value="SMALL RIBOSOMAL SUBUNIT PROTEIN US15"/>
    <property type="match status" value="1"/>
</dbReference>
<dbReference type="InterPro" id="IPR012606">
    <property type="entry name" value="Ribosomal_uS15_N"/>
</dbReference>
<organism evidence="8 9">
    <name type="scientific">Haladaptatus paucihalophilus DX253</name>
    <dbReference type="NCBI Taxonomy" id="797209"/>
    <lineage>
        <taxon>Archaea</taxon>
        <taxon>Methanobacteriati</taxon>
        <taxon>Methanobacteriota</taxon>
        <taxon>Stenosarchaea group</taxon>
        <taxon>Halobacteria</taxon>
        <taxon>Halobacteriales</taxon>
        <taxon>Haladaptataceae</taxon>
        <taxon>Haladaptatus</taxon>
    </lineage>
</organism>
<dbReference type="GO" id="GO:0070181">
    <property type="term" value="F:small ribosomal subunit rRNA binding"/>
    <property type="evidence" value="ECO:0007669"/>
    <property type="project" value="TreeGrafter"/>
</dbReference>
<dbReference type="HAMAP" id="MF_01343_A">
    <property type="entry name" value="Ribosomal_uS15_A"/>
    <property type="match status" value="1"/>
</dbReference>
<dbReference type="NCBIfam" id="NF006331">
    <property type="entry name" value="PRK08561.1"/>
    <property type="match status" value="1"/>
</dbReference>
<keyword evidence="2 4" id="KW-0689">Ribosomal protein</keyword>
<dbReference type="PROSITE" id="PS00362">
    <property type="entry name" value="RIBOSOMAL_S15"/>
    <property type="match status" value="1"/>
</dbReference>
<dbReference type="SMART" id="SM01387">
    <property type="entry name" value="Ribosomal_S15"/>
    <property type="match status" value="1"/>
</dbReference>
<evidence type="ECO:0000313" key="8">
    <source>
        <dbReference type="EMBL" id="SHJ97769.1"/>
    </source>
</evidence>
<gene>
    <name evidence="4" type="primary">rps15</name>
    <name evidence="8" type="ORF">SAMN05444342_0140</name>
</gene>
<dbReference type="PANTHER" id="PTHR11885">
    <property type="entry name" value="RIBOSOMAL PROTEIN S15P/S13E"/>
    <property type="match status" value="1"/>
</dbReference>